<sequence length="77" mass="9108">MIIQLTLDYGPGYVTDQLENNCKCESFACISGEHFKKYNQMDYAELGRCFQSAAQRQYEFWQEKVYNEGMEMGRRKS</sequence>
<protein>
    <submittedName>
        <fullName evidence="1">Uncharacterized protein</fullName>
    </submittedName>
</protein>
<organism evidence="1 2">
    <name type="scientific">Caenorhabditis japonica</name>
    <dbReference type="NCBI Taxonomy" id="281687"/>
    <lineage>
        <taxon>Eukaryota</taxon>
        <taxon>Metazoa</taxon>
        <taxon>Ecdysozoa</taxon>
        <taxon>Nematoda</taxon>
        <taxon>Chromadorea</taxon>
        <taxon>Rhabditida</taxon>
        <taxon>Rhabditina</taxon>
        <taxon>Rhabditomorpha</taxon>
        <taxon>Rhabditoidea</taxon>
        <taxon>Rhabditidae</taxon>
        <taxon>Peloderinae</taxon>
        <taxon>Caenorhabditis</taxon>
    </lineage>
</organism>
<evidence type="ECO:0000313" key="1">
    <source>
        <dbReference type="EnsemblMetazoa" id="CJA23671b.1"/>
    </source>
</evidence>
<dbReference type="AlphaFoldDB" id="A0A8R1E6Y7"/>
<keyword evidence="2" id="KW-1185">Reference proteome</keyword>
<evidence type="ECO:0000313" key="2">
    <source>
        <dbReference type="Proteomes" id="UP000005237"/>
    </source>
</evidence>
<reference evidence="2" key="1">
    <citation type="submission" date="2010-08" db="EMBL/GenBank/DDBJ databases">
        <authorList>
            <consortium name="Caenorhabditis japonica Sequencing Consortium"/>
            <person name="Wilson R.K."/>
        </authorList>
    </citation>
    <scope>NUCLEOTIDE SEQUENCE [LARGE SCALE GENOMIC DNA]</scope>
    <source>
        <strain evidence="2">DF5081</strain>
    </source>
</reference>
<proteinExistence type="predicted"/>
<reference evidence="1" key="2">
    <citation type="submission" date="2022-06" db="UniProtKB">
        <authorList>
            <consortium name="EnsemblMetazoa"/>
        </authorList>
    </citation>
    <scope>IDENTIFICATION</scope>
    <source>
        <strain evidence="1">DF5081</strain>
    </source>
</reference>
<name>A0A8R1E6Y7_CAEJA</name>
<dbReference type="InterPro" id="IPR053105">
    <property type="entry name" value="Class_V-like_SAM-MTase"/>
</dbReference>
<dbReference type="Proteomes" id="UP000005237">
    <property type="component" value="Unassembled WGS sequence"/>
</dbReference>
<dbReference type="EnsemblMetazoa" id="CJA23671b.1">
    <property type="protein sequence ID" value="CJA23671b.1"/>
    <property type="gene ID" value="WBGene00179243"/>
</dbReference>
<dbReference type="PANTHER" id="PTHR47250:SF3">
    <property type="entry name" value="HISTONE-LYSINE N-METHYLTRANSFERASE SET-6"/>
    <property type="match status" value="1"/>
</dbReference>
<accession>A0A8R1E6Y7</accession>
<dbReference type="PANTHER" id="PTHR47250">
    <property type="entry name" value="HISTONE-LYSINE N-METHYLTRANSFERASE SET-6"/>
    <property type="match status" value="1"/>
</dbReference>